<accession>L9ZRB8</accession>
<keyword evidence="3" id="KW-1185">Reference proteome</keyword>
<organism evidence="2 3">
    <name type="scientific">Natrialba taiwanensis DSM 12281</name>
    <dbReference type="NCBI Taxonomy" id="1230458"/>
    <lineage>
        <taxon>Archaea</taxon>
        <taxon>Methanobacteriati</taxon>
        <taxon>Methanobacteriota</taxon>
        <taxon>Stenosarchaea group</taxon>
        <taxon>Halobacteria</taxon>
        <taxon>Halobacteriales</taxon>
        <taxon>Natrialbaceae</taxon>
        <taxon>Natrialba</taxon>
    </lineage>
</organism>
<dbReference type="EMBL" id="AOIL01000050">
    <property type="protein sequence ID" value="ELY88904.1"/>
    <property type="molecule type" value="Genomic_DNA"/>
</dbReference>
<feature type="compositionally biased region" description="Gly residues" evidence="1">
    <location>
        <begin position="323"/>
        <end position="338"/>
    </location>
</feature>
<dbReference type="PATRIC" id="fig|1230458.4.peg.3024"/>
<sequence length="344" mass="34566">MSAGPLRSRLALFVTVVLLTVAAVTAAGVVTDQGQTAKPTVDQPHFQPNATTVDELDQSGEIEFSSTGSKTVLIDVAHGNGVSEADLQPVVSALTAAGHTVTYHEGAGQFADSPDAALRSDLQDADAFIVAEPTQRYTAGEADAVTEFADAGGRVMFAAGPSGGDVSDVVGGLLGDASGAEAGQGEFAAVTSPLGIAYDTGSLYDMESVGSNYRTIDVTPASETALTDGVDRVVLDSPTAVVADGETLLATSETAEHEESRHSGEFGVAVRSDNAVAVGDTGFMSSETATIADNDVFIGNLLEFLVGGEKTPGEPNVPDDATGGQGAAGGQTGTGQPGGATIMP</sequence>
<dbReference type="AlphaFoldDB" id="L9ZRB8"/>
<gene>
    <name evidence="2" type="ORF">C484_14963</name>
</gene>
<protein>
    <recommendedName>
        <fullName evidence="4">GATase domain protein</fullName>
    </recommendedName>
</protein>
<reference evidence="2 3" key="1">
    <citation type="journal article" date="2014" name="PLoS Genet.">
        <title>Phylogenetically driven sequencing of extremely halophilic archaea reveals strategies for static and dynamic osmo-response.</title>
        <authorList>
            <person name="Becker E.A."/>
            <person name="Seitzer P.M."/>
            <person name="Tritt A."/>
            <person name="Larsen D."/>
            <person name="Krusor M."/>
            <person name="Yao A.I."/>
            <person name="Wu D."/>
            <person name="Madern D."/>
            <person name="Eisen J.A."/>
            <person name="Darling A.E."/>
            <person name="Facciotti M.T."/>
        </authorList>
    </citation>
    <scope>NUCLEOTIDE SEQUENCE [LARGE SCALE GENOMIC DNA]</scope>
    <source>
        <strain evidence="2 3">DSM 12281</strain>
    </source>
</reference>
<evidence type="ECO:0000313" key="3">
    <source>
        <dbReference type="Proteomes" id="UP000011648"/>
    </source>
</evidence>
<evidence type="ECO:0008006" key="4">
    <source>
        <dbReference type="Google" id="ProtNLM"/>
    </source>
</evidence>
<dbReference type="Proteomes" id="UP000011648">
    <property type="component" value="Unassembled WGS sequence"/>
</dbReference>
<evidence type="ECO:0000256" key="1">
    <source>
        <dbReference type="SAM" id="MobiDB-lite"/>
    </source>
</evidence>
<feature type="region of interest" description="Disordered" evidence="1">
    <location>
        <begin position="309"/>
        <end position="344"/>
    </location>
</feature>
<proteinExistence type="predicted"/>
<dbReference type="STRING" id="1230458.C484_14963"/>
<name>L9ZRB8_9EURY</name>
<evidence type="ECO:0000313" key="2">
    <source>
        <dbReference type="EMBL" id="ELY88904.1"/>
    </source>
</evidence>
<dbReference type="OrthoDB" id="239338at2157"/>
<comment type="caution">
    <text evidence="2">The sequence shown here is derived from an EMBL/GenBank/DDBJ whole genome shotgun (WGS) entry which is preliminary data.</text>
</comment>
<dbReference type="RefSeq" id="WP_006826663.1">
    <property type="nucleotide sequence ID" value="NZ_AOIL01000050.1"/>
</dbReference>